<dbReference type="Proteomes" id="UP000199542">
    <property type="component" value="Unassembled WGS sequence"/>
</dbReference>
<protein>
    <submittedName>
        <fullName evidence="1">Uncharacterized protein</fullName>
    </submittedName>
</protein>
<sequence length="72" mass="7641">MGFVTFNKVEIGETKPSSAKVYVNPAFVTCVDNYLPGTSAIWLVNHHGFQGGAILVHGAPEKVIKALEAAQA</sequence>
<evidence type="ECO:0000313" key="1">
    <source>
        <dbReference type="EMBL" id="SCW76974.1"/>
    </source>
</evidence>
<organism evidence="1 2">
    <name type="scientific">Rhizobium mongolense subsp. loessense</name>
    <dbReference type="NCBI Taxonomy" id="158890"/>
    <lineage>
        <taxon>Bacteria</taxon>
        <taxon>Pseudomonadati</taxon>
        <taxon>Pseudomonadota</taxon>
        <taxon>Alphaproteobacteria</taxon>
        <taxon>Hyphomicrobiales</taxon>
        <taxon>Rhizobiaceae</taxon>
        <taxon>Rhizobium/Agrobacterium group</taxon>
        <taxon>Rhizobium</taxon>
    </lineage>
</organism>
<dbReference type="RefSeq" id="WP_092587219.1">
    <property type="nucleotide sequence ID" value="NZ_FMTM01000008.1"/>
</dbReference>
<proteinExistence type="predicted"/>
<reference evidence="1 2" key="1">
    <citation type="submission" date="2016-10" db="EMBL/GenBank/DDBJ databases">
        <authorList>
            <person name="de Groot N.N."/>
        </authorList>
    </citation>
    <scope>NUCLEOTIDE SEQUENCE [LARGE SCALE GENOMIC DNA]</scope>
    <source>
        <strain evidence="1 2">CGMCC 1.3401</strain>
    </source>
</reference>
<evidence type="ECO:0000313" key="2">
    <source>
        <dbReference type="Proteomes" id="UP000199542"/>
    </source>
</evidence>
<dbReference type="EMBL" id="FMTM01000008">
    <property type="protein sequence ID" value="SCW76974.1"/>
    <property type="molecule type" value="Genomic_DNA"/>
</dbReference>
<name>A0A1G4T6A0_9HYPH</name>
<dbReference type="AlphaFoldDB" id="A0A1G4T6A0"/>
<gene>
    <name evidence="1" type="ORF">SAMN02927900_04744</name>
</gene>
<accession>A0A1G4T6A0</accession>